<evidence type="ECO:0000256" key="1">
    <source>
        <dbReference type="SAM" id="MobiDB-lite"/>
    </source>
</evidence>
<dbReference type="GO" id="GO:0009653">
    <property type="term" value="P:anatomical structure morphogenesis"/>
    <property type="evidence" value="ECO:0007669"/>
    <property type="project" value="TreeGrafter"/>
</dbReference>
<accession>A0A6V7UJ27</accession>
<dbReference type="InterPro" id="IPR003609">
    <property type="entry name" value="Pan_app"/>
</dbReference>
<evidence type="ECO:0000256" key="2">
    <source>
        <dbReference type="SAM" id="Phobius"/>
    </source>
</evidence>
<name>A0A6V7UJ27_MELEN</name>
<feature type="domain" description="Apple" evidence="3">
    <location>
        <begin position="196"/>
        <end position="278"/>
    </location>
</feature>
<protein>
    <recommendedName>
        <fullName evidence="3">Apple domain-containing protein</fullName>
    </recommendedName>
</protein>
<gene>
    <name evidence="4" type="ORF">MENT_LOCUS13113</name>
</gene>
<keyword evidence="2" id="KW-0812">Transmembrane</keyword>
<dbReference type="PANTHER" id="PTHR47327">
    <property type="entry name" value="FI18240P1-RELATED"/>
    <property type="match status" value="1"/>
</dbReference>
<feature type="compositionally biased region" description="Basic and acidic residues" evidence="1">
    <location>
        <begin position="551"/>
        <end position="561"/>
    </location>
</feature>
<dbReference type="SMART" id="SM00473">
    <property type="entry name" value="PAN_AP"/>
    <property type="match status" value="2"/>
</dbReference>
<dbReference type="EMBL" id="CAJEWN010000070">
    <property type="protein sequence ID" value="CAD2158347.1"/>
    <property type="molecule type" value="Genomic_DNA"/>
</dbReference>
<evidence type="ECO:0000259" key="3">
    <source>
        <dbReference type="PROSITE" id="PS50948"/>
    </source>
</evidence>
<dbReference type="Gene3D" id="3.50.4.10">
    <property type="entry name" value="Hepatocyte Growth Factor"/>
    <property type="match status" value="2"/>
</dbReference>
<dbReference type="OrthoDB" id="5855977at2759"/>
<keyword evidence="2" id="KW-1133">Transmembrane helix</keyword>
<organism evidence="4 5">
    <name type="scientific">Meloidogyne enterolobii</name>
    <name type="common">Root-knot nematode worm</name>
    <name type="synonym">Meloidogyne mayaguensis</name>
    <dbReference type="NCBI Taxonomy" id="390850"/>
    <lineage>
        <taxon>Eukaryota</taxon>
        <taxon>Metazoa</taxon>
        <taxon>Ecdysozoa</taxon>
        <taxon>Nematoda</taxon>
        <taxon>Chromadorea</taxon>
        <taxon>Rhabditida</taxon>
        <taxon>Tylenchina</taxon>
        <taxon>Tylenchomorpha</taxon>
        <taxon>Tylenchoidea</taxon>
        <taxon>Meloidogynidae</taxon>
        <taxon>Meloidogyninae</taxon>
        <taxon>Meloidogyne</taxon>
    </lineage>
</organism>
<dbReference type="Proteomes" id="UP000580250">
    <property type="component" value="Unassembled WGS sequence"/>
</dbReference>
<evidence type="ECO:0000313" key="4">
    <source>
        <dbReference type="EMBL" id="CAD2158347.1"/>
    </source>
</evidence>
<feature type="region of interest" description="Disordered" evidence="1">
    <location>
        <begin position="527"/>
        <end position="570"/>
    </location>
</feature>
<proteinExistence type="predicted"/>
<dbReference type="PROSITE" id="PS50948">
    <property type="entry name" value="PAN"/>
    <property type="match status" value="2"/>
</dbReference>
<feature type="compositionally biased region" description="Low complexity" evidence="1">
    <location>
        <begin position="528"/>
        <end position="538"/>
    </location>
</feature>
<dbReference type="AlphaFoldDB" id="A0A6V7UJ27"/>
<reference evidence="4 5" key="1">
    <citation type="submission" date="2020-08" db="EMBL/GenBank/DDBJ databases">
        <authorList>
            <person name="Koutsovoulos G."/>
            <person name="Danchin GJ E."/>
        </authorList>
    </citation>
    <scope>NUCLEOTIDE SEQUENCE [LARGE SCALE GENOMIC DNA]</scope>
</reference>
<comment type="caution">
    <text evidence="4">The sequence shown here is derived from an EMBL/GenBank/DDBJ whole genome shotgun (WGS) entry which is preliminary data.</text>
</comment>
<dbReference type="Pfam" id="PF00024">
    <property type="entry name" value="PAN_1"/>
    <property type="match status" value="2"/>
</dbReference>
<keyword evidence="2" id="KW-0472">Membrane</keyword>
<sequence>MNVVPVFLWLIVKFNVFVHKLAIILAGLLSMIILIKCATSLPTLEIWHLQGGCCKSVLLLRFQTRDYFEPTSAIHCFSSTFVSLTGTSFEHKQIQVPAATVPINLFEFNSLPTRGLGWPFTSTDTPTVTSSSIKSKNNITTTLNNTSKLLTEKAPKNEKLENNQEKEEDMLLELFKPEKEQKEGKQNLNKNGGGRCSADQAVHFLRTNGFELFGEDHQKIILPTEQSCIEQCSQQENCNSLEFSVATGECVLSQETAVPLGNGQLRQKLGTDYLERVCVDLQLNGDCPHAIYRRFPQMILVGFAETVVDTPTLQHCLDNCLKSLKLYGFRCSSGMFYFEEPKLNCILNTEDRKSQPELFIIETSDLVDYFETDCSGLSSQKPTTTTTKTLINNLNLTNINEDDDYENREFDGEEDEMKITLGENSLNEGKIRRRDFVERQAATDHASLGWTQWTKCRVPNNQGNIGVQARWRVCTGNRVCGREQRQCLLVTTKRFKQKGETQTKIKRKLINTKQTLATIFPFNKFGKNTKQTKTQQQQRGEGIIETSTKTETNKIQKQQEKYKKHQQKHQ</sequence>
<evidence type="ECO:0000313" key="5">
    <source>
        <dbReference type="Proteomes" id="UP000580250"/>
    </source>
</evidence>
<dbReference type="SUPFAM" id="SSF57414">
    <property type="entry name" value="Hairpin loop containing domain-like"/>
    <property type="match status" value="2"/>
</dbReference>
<dbReference type="CDD" id="cd01099">
    <property type="entry name" value="PAN_AP_HGF"/>
    <property type="match status" value="2"/>
</dbReference>
<dbReference type="InterPro" id="IPR052774">
    <property type="entry name" value="Celegans_DevNeuronal_Protein"/>
</dbReference>
<feature type="transmembrane region" description="Helical" evidence="2">
    <location>
        <begin position="6"/>
        <end position="35"/>
    </location>
</feature>
<feature type="domain" description="Apple" evidence="3">
    <location>
        <begin position="287"/>
        <end position="374"/>
    </location>
</feature>
<dbReference type="PANTHER" id="PTHR47327:SF11">
    <property type="entry name" value="PROTEIN CBG21204"/>
    <property type="match status" value="1"/>
</dbReference>